<evidence type="ECO:0000256" key="2">
    <source>
        <dbReference type="SAM" id="Phobius"/>
    </source>
</evidence>
<feature type="region of interest" description="Disordered" evidence="1">
    <location>
        <begin position="131"/>
        <end position="165"/>
    </location>
</feature>
<evidence type="ECO:0000256" key="1">
    <source>
        <dbReference type="SAM" id="MobiDB-lite"/>
    </source>
</evidence>
<feature type="transmembrane region" description="Helical" evidence="2">
    <location>
        <begin position="286"/>
        <end position="307"/>
    </location>
</feature>
<feature type="transmembrane region" description="Helical" evidence="2">
    <location>
        <begin position="319"/>
        <end position="341"/>
    </location>
</feature>
<keyword evidence="2" id="KW-0472">Membrane</keyword>
<keyword evidence="2" id="KW-0812">Transmembrane</keyword>
<organism evidence="3 4">
    <name type="scientific">Aspergillus cavernicola</name>
    <dbReference type="NCBI Taxonomy" id="176166"/>
    <lineage>
        <taxon>Eukaryota</taxon>
        <taxon>Fungi</taxon>
        <taxon>Dikarya</taxon>
        <taxon>Ascomycota</taxon>
        <taxon>Pezizomycotina</taxon>
        <taxon>Eurotiomycetes</taxon>
        <taxon>Eurotiomycetidae</taxon>
        <taxon>Eurotiales</taxon>
        <taxon>Aspergillaceae</taxon>
        <taxon>Aspergillus</taxon>
        <taxon>Aspergillus subgen. Nidulantes</taxon>
    </lineage>
</organism>
<keyword evidence="2" id="KW-1133">Transmembrane helix</keyword>
<protein>
    <submittedName>
        <fullName evidence="3">Uncharacterized protein</fullName>
    </submittedName>
</protein>
<dbReference type="EMBL" id="JBFXLS010000020">
    <property type="protein sequence ID" value="KAL2828490.1"/>
    <property type="molecule type" value="Genomic_DNA"/>
</dbReference>
<sequence>MRSIALRGQRTSKPEALICQLCQLSASPAVRYYPQSTRSYTPTTTLTRTAQIGHFPSKKAPRTQIITSGSINRYSSTAPKPNAPPVLGATLSEVESGCAELRKSQTVPPNDAVVRLLQRCLDISEAIAQPDRASTKEDNEISSLLNLEEKNTPKKQSKATRHAQQQPSVDALCRVVHTLLTDEKIFISPEALTLYVKIHTLLKRPEHFPEIFHLYANKRIPEENSSPIKYLPPNPKSINSAIPVNLANMALDVAIEQRNLGLVLAIIDNTFCTLAFHRAKFFQKAAVPLGVLATTPLACYAVASWAASFQNTMEPSTATGIAFAATLAYVGGTSSVGMLAITTANDHMERVVWLTGVPLRHRWMREEERAALDRVAIAWGFKDIYLRGEEEGEEWENLREFIGMRGMVLDKTELMHGMQ</sequence>
<proteinExistence type="predicted"/>
<comment type="caution">
    <text evidence="3">The sequence shown here is derived from an EMBL/GenBank/DDBJ whole genome shotgun (WGS) entry which is preliminary data.</text>
</comment>
<dbReference type="Proteomes" id="UP001610335">
    <property type="component" value="Unassembled WGS sequence"/>
</dbReference>
<gene>
    <name evidence="3" type="ORF">BDW59DRAFT_143192</name>
</gene>
<name>A0ABR4IL22_9EURO</name>
<evidence type="ECO:0000313" key="4">
    <source>
        <dbReference type="Proteomes" id="UP001610335"/>
    </source>
</evidence>
<evidence type="ECO:0000313" key="3">
    <source>
        <dbReference type="EMBL" id="KAL2828490.1"/>
    </source>
</evidence>
<accession>A0ABR4IL22</accession>
<reference evidence="3 4" key="1">
    <citation type="submission" date="2024-07" db="EMBL/GenBank/DDBJ databases">
        <title>Section-level genome sequencing and comparative genomics of Aspergillus sections Usti and Cavernicolus.</title>
        <authorList>
            <consortium name="Lawrence Berkeley National Laboratory"/>
            <person name="Nybo J.L."/>
            <person name="Vesth T.C."/>
            <person name="Theobald S."/>
            <person name="Frisvad J.C."/>
            <person name="Larsen T.O."/>
            <person name="Kjaerboelling I."/>
            <person name="Rothschild-Mancinelli K."/>
            <person name="Lyhne E.K."/>
            <person name="Kogle M.E."/>
            <person name="Barry K."/>
            <person name="Clum A."/>
            <person name="Na H."/>
            <person name="Ledsgaard L."/>
            <person name="Lin J."/>
            <person name="Lipzen A."/>
            <person name="Kuo A."/>
            <person name="Riley R."/>
            <person name="Mondo S."/>
            <person name="LaButti K."/>
            <person name="Haridas S."/>
            <person name="Pangalinan J."/>
            <person name="Salamov A.A."/>
            <person name="Simmons B.A."/>
            <person name="Magnuson J.K."/>
            <person name="Chen J."/>
            <person name="Drula E."/>
            <person name="Henrissat B."/>
            <person name="Wiebenga A."/>
            <person name="Lubbers R.J."/>
            <person name="Gomes A.C."/>
            <person name="Makela M.R."/>
            <person name="Stajich J."/>
            <person name="Grigoriev I.V."/>
            <person name="Mortensen U.H."/>
            <person name="De vries R.P."/>
            <person name="Baker S.E."/>
            <person name="Andersen M.R."/>
        </authorList>
    </citation>
    <scope>NUCLEOTIDE SEQUENCE [LARGE SCALE GENOMIC DNA]</scope>
    <source>
        <strain evidence="3 4">CBS 600.67</strain>
    </source>
</reference>
<keyword evidence="4" id="KW-1185">Reference proteome</keyword>